<keyword evidence="1" id="KW-0472">Membrane</keyword>
<keyword evidence="1" id="KW-1133">Transmembrane helix</keyword>
<evidence type="ECO:0000256" key="1">
    <source>
        <dbReference type="SAM" id="Phobius"/>
    </source>
</evidence>
<keyword evidence="3" id="KW-1185">Reference proteome</keyword>
<accession>A0AAD5LFV0</accession>
<reference evidence="2" key="1">
    <citation type="submission" date="2021-12" db="EMBL/GenBank/DDBJ databases">
        <title>Prjna785345.</title>
        <authorList>
            <person name="Rujirawat T."/>
            <person name="Krajaejun T."/>
        </authorList>
    </citation>
    <scope>NUCLEOTIDE SEQUENCE</scope>
    <source>
        <strain evidence="2">Pi057C3</strain>
    </source>
</reference>
<sequence length="236" mass="26840">MFKPSASAAAHALLLGGLGAWLTFAFTNPLGHEWSAKDYVFVLAVVAAVYYNRTKTMKYETLMQEQHFQKRQTTHALSRVEWVHGPAVQIELNKVTVLLFFGTWDAKSRAALQRFERLRKSITHQAVQFVALTQEKREELEAYEVKGRHASDFQELKQFSFSIAIEDGLMCKNYIVRFDLSSLPQLFIIGKDKTIAWYGSPSDTGIEETIRECIMADNVSSERPLPPASTECKKDK</sequence>
<dbReference type="InterPro" id="IPR036249">
    <property type="entry name" value="Thioredoxin-like_sf"/>
</dbReference>
<feature type="transmembrane region" description="Helical" evidence="1">
    <location>
        <begin position="35"/>
        <end position="52"/>
    </location>
</feature>
<organism evidence="2 3">
    <name type="scientific">Pythium insidiosum</name>
    <name type="common">Pythiosis disease agent</name>
    <dbReference type="NCBI Taxonomy" id="114742"/>
    <lineage>
        <taxon>Eukaryota</taxon>
        <taxon>Sar</taxon>
        <taxon>Stramenopiles</taxon>
        <taxon>Oomycota</taxon>
        <taxon>Peronosporomycetes</taxon>
        <taxon>Pythiales</taxon>
        <taxon>Pythiaceae</taxon>
        <taxon>Pythium</taxon>
    </lineage>
</organism>
<protein>
    <recommendedName>
        <fullName evidence="4">Thioredoxin domain-containing protein</fullName>
    </recommendedName>
</protein>
<evidence type="ECO:0008006" key="4">
    <source>
        <dbReference type="Google" id="ProtNLM"/>
    </source>
</evidence>
<dbReference type="EMBL" id="JAKCXM010000175">
    <property type="protein sequence ID" value="KAJ0399666.1"/>
    <property type="molecule type" value="Genomic_DNA"/>
</dbReference>
<evidence type="ECO:0000313" key="3">
    <source>
        <dbReference type="Proteomes" id="UP001209570"/>
    </source>
</evidence>
<keyword evidence="1" id="KW-0812">Transmembrane</keyword>
<dbReference type="Gene3D" id="3.40.30.10">
    <property type="entry name" value="Glutaredoxin"/>
    <property type="match status" value="1"/>
</dbReference>
<gene>
    <name evidence="2" type="ORF">P43SY_005272</name>
</gene>
<name>A0AAD5LFV0_PYTIN</name>
<dbReference type="Proteomes" id="UP001209570">
    <property type="component" value="Unassembled WGS sequence"/>
</dbReference>
<evidence type="ECO:0000313" key="2">
    <source>
        <dbReference type="EMBL" id="KAJ0399666.1"/>
    </source>
</evidence>
<dbReference type="AlphaFoldDB" id="A0AAD5LFV0"/>
<dbReference type="SUPFAM" id="SSF52833">
    <property type="entry name" value="Thioredoxin-like"/>
    <property type="match status" value="1"/>
</dbReference>
<comment type="caution">
    <text evidence="2">The sequence shown here is derived from an EMBL/GenBank/DDBJ whole genome shotgun (WGS) entry which is preliminary data.</text>
</comment>
<proteinExistence type="predicted"/>